<dbReference type="Gene3D" id="3.40.800.10">
    <property type="entry name" value="Ureohydrolase domain"/>
    <property type="match status" value="1"/>
</dbReference>
<dbReference type="Proteomes" id="UP000886804">
    <property type="component" value="Unassembled WGS sequence"/>
</dbReference>
<name>A0A9D2RM99_9FIRM</name>
<evidence type="ECO:0000256" key="1">
    <source>
        <dbReference type="ARBA" id="ARBA00022723"/>
    </source>
</evidence>
<dbReference type="InterPro" id="IPR018247">
    <property type="entry name" value="EF_Hand_1_Ca_BS"/>
</dbReference>
<dbReference type="Pfam" id="PF00491">
    <property type="entry name" value="Arginase"/>
    <property type="match status" value="1"/>
</dbReference>
<dbReference type="SUPFAM" id="SSF52768">
    <property type="entry name" value="Arginase/deacetylase"/>
    <property type="match status" value="1"/>
</dbReference>
<evidence type="ECO:0000313" key="6">
    <source>
        <dbReference type="Proteomes" id="UP000886804"/>
    </source>
</evidence>
<dbReference type="GO" id="GO:0004053">
    <property type="term" value="F:arginase activity"/>
    <property type="evidence" value="ECO:0007669"/>
    <property type="project" value="TreeGrafter"/>
</dbReference>
<dbReference type="PROSITE" id="PS51409">
    <property type="entry name" value="ARGINASE_2"/>
    <property type="match status" value="1"/>
</dbReference>
<reference evidence="5" key="2">
    <citation type="submission" date="2021-04" db="EMBL/GenBank/DDBJ databases">
        <authorList>
            <person name="Gilroy R."/>
        </authorList>
    </citation>
    <scope>NUCLEOTIDE SEQUENCE</scope>
    <source>
        <strain evidence="5">CHK188-4685</strain>
    </source>
</reference>
<evidence type="ECO:0000256" key="3">
    <source>
        <dbReference type="ARBA" id="ARBA00023211"/>
    </source>
</evidence>
<protein>
    <submittedName>
        <fullName evidence="5">Arginase family protein</fullName>
    </submittedName>
</protein>
<dbReference type="GO" id="GO:0030145">
    <property type="term" value="F:manganese ion binding"/>
    <property type="evidence" value="ECO:0007669"/>
    <property type="project" value="TreeGrafter"/>
</dbReference>
<dbReference type="AlphaFoldDB" id="A0A9D2RM99"/>
<dbReference type="InterPro" id="IPR006035">
    <property type="entry name" value="Ureohydrolase"/>
</dbReference>
<comment type="caution">
    <text evidence="5">The sequence shown here is derived from an EMBL/GenBank/DDBJ whole genome shotgun (WGS) entry which is preliminary data.</text>
</comment>
<keyword evidence="2" id="KW-0378">Hydrolase</keyword>
<evidence type="ECO:0000313" key="5">
    <source>
        <dbReference type="EMBL" id="HJB08573.1"/>
    </source>
</evidence>
<sequence>MKTIRLLYPDYVSGGLDAYYFGAHLMAHILPENGHQPLVQVDVLPPDGREKPVTDGIYGKEEVLAGIGNAMEKIEGEKPDRIITIGGNCMVSLAPFDYLHGRYENLGIIWVDAHPDVSTVRDGYPNAHAMVLGSLMGYGAESVAGMMKNKPFQPEEILYVGLQGLHDYQENFLNERGVKYQIQTENFISQEEIQAFAKKFDHILVHFDVDVLDEHLFHSTYFANPELVGDGSGGGKMTLEELTKILRCIADNSDVVGFTIAEYLPFDEYKLHQMFAGLGIFTERD</sequence>
<gene>
    <name evidence="5" type="ORF">H9716_12050</name>
</gene>
<evidence type="ECO:0000256" key="2">
    <source>
        <dbReference type="ARBA" id="ARBA00022801"/>
    </source>
</evidence>
<proteinExistence type="inferred from homology"/>
<dbReference type="PANTHER" id="PTHR43782">
    <property type="entry name" value="ARGINASE"/>
    <property type="match status" value="1"/>
</dbReference>
<accession>A0A9D2RM99</accession>
<keyword evidence="1" id="KW-0479">Metal-binding</keyword>
<dbReference type="PANTHER" id="PTHR43782:SF3">
    <property type="entry name" value="ARGINASE"/>
    <property type="match status" value="1"/>
</dbReference>
<dbReference type="GO" id="GO:0005829">
    <property type="term" value="C:cytosol"/>
    <property type="evidence" value="ECO:0007669"/>
    <property type="project" value="TreeGrafter"/>
</dbReference>
<dbReference type="CDD" id="cd09999">
    <property type="entry name" value="Arginase-like_1"/>
    <property type="match status" value="1"/>
</dbReference>
<dbReference type="InterPro" id="IPR023696">
    <property type="entry name" value="Ureohydrolase_dom_sf"/>
</dbReference>
<dbReference type="EMBL" id="DWYS01000144">
    <property type="protein sequence ID" value="HJB08573.1"/>
    <property type="molecule type" value="Genomic_DNA"/>
</dbReference>
<organism evidence="5 6">
    <name type="scientific">Candidatus Enterocloster faecavium</name>
    <dbReference type="NCBI Taxonomy" id="2838560"/>
    <lineage>
        <taxon>Bacteria</taxon>
        <taxon>Bacillati</taxon>
        <taxon>Bacillota</taxon>
        <taxon>Clostridia</taxon>
        <taxon>Lachnospirales</taxon>
        <taxon>Lachnospiraceae</taxon>
        <taxon>Enterocloster</taxon>
    </lineage>
</organism>
<evidence type="ECO:0000256" key="4">
    <source>
        <dbReference type="PROSITE-ProRule" id="PRU00742"/>
    </source>
</evidence>
<keyword evidence="3" id="KW-0464">Manganese</keyword>
<comment type="similarity">
    <text evidence="4">Belongs to the arginase family.</text>
</comment>
<dbReference type="PROSITE" id="PS00018">
    <property type="entry name" value="EF_HAND_1"/>
    <property type="match status" value="1"/>
</dbReference>
<reference evidence="5" key="1">
    <citation type="journal article" date="2021" name="PeerJ">
        <title>Extensive microbial diversity within the chicken gut microbiome revealed by metagenomics and culture.</title>
        <authorList>
            <person name="Gilroy R."/>
            <person name="Ravi A."/>
            <person name="Getino M."/>
            <person name="Pursley I."/>
            <person name="Horton D.L."/>
            <person name="Alikhan N.F."/>
            <person name="Baker D."/>
            <person name="Gharbi K."/>
            <person name="Hall N."/>
            <person name="Watson M."/>
            <person name="Adriaenssens E.M."/>
            <person name="Foster-Nyarko E."/>
            <person name="Jarju S."/>
            <person name="Secka A."/>
            <person name="Antonio M."/>
            <person name="Oren A."/>
            <person name="Chaudhuri R.R."/>
            <person name="La Ragione R."/>
            <person name="Hildebrand F."/>
            <person name="Pallen M.J."/>
        </authorList>
    </citation>
    <scope>NUCLEOTIDE SEQUENCE</scope>
    <source>
        <strain evidence="5">CHK188-4685</strain>
    </source>
</reference>